<accession>A0A1Z5IJQ1</accession>
<evidence type="ECO:0008006" key="4">
    <source>
        <dbReference type="Google" id="ProtNLM"/>
    </source>
</evidence>
<proteinExistence type="predicted"/>
<dbReference type="OrthoDB" id="2286884at2"/>
<dbReference type="AlphaFoldDB" id="A0A1Z5IJQ1"/>
<name>A0A1Z5IJQ1_9LACO</name>
<dbReference type="RefSeq" id="WP_089137112.1">
    <property type="nucleotide sequence ID" value="NZ_BCMG01000011.1"/>
</dbReference>
<organism evidence="2 3">
    <name type="scientific">Secundilactobacillus silagei JCM 19001</name>
    <dbReference type="NCBI Taxonomy" id="1302250"/>
    <lineage>
        <taxon>Bacteria</taxon>
        <taxon>Bacillati</taxon>
        <taxon>Bacillota</taxon>
        <taxon>Bacilli</taxon>
        <taxon>Lactobacillales</taxon>
        <taxon>Lactobacillaceae</taxon>
        <taxon>Secundilactobacillus</taxon>
    </lineage>
</organism>
<reference evidence="2 3" key="1">
    <citation type="submission" date="2015-11" db="EMBL/GenBank/DDBJ databases">
        <title>Draft genome sequences of new species of the genus Lactobacillus isolated from orchardgrass silage.</title>
        <authorList>
            <person name="Tohno M."/>
            <person name="Tanizawa Y."/>
            <person name="Arita M."/>
        </authorList>
    </citation>
    <scope>NUCLEOTIDE SEQUENCE [LARGE SCALE GENOMIC DNA]</scope>
    <source>
        <strain evidence="2 3">IWT126</strain>
    </source>
</reference>
<keyword evidence="3" id="KW-1185">Reference proteome</keyword>
<feature type="chain" id="PRO_5013300823" description="Surface layer protein A domain-containing protein" evidence="1">
    <location>
        <begin position="27"/>
        <end position="224"/>
    </location>
</feature>
<feature type="signal peptide" evidence="1">
    <location>
        <begin position="1"/>
        <end position="26"/>
    </location>
</feature>
<gene>
    <name evidence="2" type="ORF">IWT126_02058</name>
</gene>
<dbReference type="Proteomes" id="UP000198402">
    <property type="component" value="Unassembled WGS sequence"/>
</dbReference>
<evidence type="ECO:0000256" key="1">
    <source>
        <dbReference type="SAM" id="SignalP"/>
    </source>
</evidence>
<dbReference type="EMBL" id="BCMG01000011">
    <property type="protein sequence ID" value="GAX01994.1"/>
    <property type="molecule type" value="Genomic_DNA"/>
</dbReference>
<evidence type="ECO:0000313" key="3">
    <source>
        <dbReference type="Proteomes" id="UP000198402"/>
    </source>
</evidence>
<protein>
    <recommendedName>
        <fullName evidence="4">Surface layer protein A domain-containing protein</fullName>
    </recommendedName>
</protein>
<sequence length="224" mass="25052">MKLKRLIIVGLSLALGVAGFSGTANAATKTTAKSNYRVITKTIKVGRVTIPANTRVYVSYFTKKGNKQYANVELGTLRYRIRHETSAKYLKVRVNHDFKASKAVAMDQLPGMWKPRTKANQYQAATIRFTTDGYVEYFKDDKTNIKPISSTKVTKSKASGNTTYVYAKNNMLKLPDQKISNKGNYRYRLTVHFNGIETADVTNSPLVYSVGNSHNLFYTPAGRA</sequence>
<keyword evidence="1" id="KW-0732">Signal</keyword>
<comment type="caution">
    <text evidence="2">The sequence shown here is derived from an EMBL/GenBank/DDBJ whole genome shotgun (WGS) entry which is preliminary data.</text>
</comment>
<evidence type="ECO:0000313" key="2">
    <source>
        <dbReference type="EMBL" id="GAX01994.1"/>
    </source>
</evidence>